<dbReference type="EMBL" id="CP026377">
    <property type="protein sequence ID" value="AUX91835.1"/>
    <property type="molecule type" value="Genomic_DNA"/>
</dbReference>
<dbReference type="Gene3D" id="3.40.630.30">
    <property type="match status" value="1"/>
</dbReference>
<dbReference type="GO" id="GO:0016740">
    <property type="term" value="F:transferase activity"/>
    <property type="evidence" value="ECO:0007669"/>
    <property type="project" value="UniProtKB-KW"/>
</dbReference>
<gene>
    <name evidence="1" type="ORF">C2E15_01130</name>
</gene>
<dbReference type="InterPro" id="IPR016181">
    <property type="entry name" value="Acyl_CoA_acyltransferase"/>
</dbReference>
<dbReference type="PANTHER" id="PTHR47017">
    <property type="entry name" value="ACYL-COA"/>
    <property type="match status" value="1"/>
</dbReference>
<accession>A0A2L0IB78</accession>
<organism evidence="1 2">
    <name type="scientific">Mixta gaviniae</name>
    <dbReference type="NCBI Taxonomy" id="665914"/>
    <lineage>
        <taxon>Bacteria</taxon>
        <taxon>Pseudomonadati</taxon>
        <taxon>Pseudomonadota</taxon>
        <taxon>Gammaproteobacteria</taxon>
        <taxon>Enterobacterales</taxon>
        <taxon>Erwiniaceae</taxon>
        <taxon>Mixta</taxon>
    </lineage>
</organism>
<evidence type="ECO:0000313" key="2">
    <source>
        <dbReference type="Proteomes" id="UP000238365"/>
    </source>
</evidence>
<evidence type="ECO:0000313" key="1">
    <source>
        <dbReference type="EMBL" id="AUX91835.1"/>
    </source>
</evidence>
<dbReference type="Pfam" id="PF04339">
    <property type="entry name" value="FemAB_like"/>
    <property type="match status" value="1"/>
</dbReference>
<dbReference type="RefSeq" id="WP_104955775.1">
    <property type="nucleotide sequence ID" value="NZ_CP026377.1"/>
</dbReference>
<dbReference type="InterPro" id="IPR007434">
    <property type="entry name" value="FemAB-like"/>
</dbReference>
<reference evidence="1 2" key="1">
    <citation type="submission" date="2018-01" db="EMBL/GenBank/DDBJ databases">
        <title>Complete and assembled Genome of Pantoea gaviniae DSM22758T.</title>
        <authorList>
            <person name="Stevens M.J.A."/>
            <person name="Zurfluh K."/>
            <person name="Stephan R."/>
        </authorList>
    </citation>
    <scope>NUCLEOTIDE SEQUENCE [LARGE SCALE GENOMIC DNA]</scope>
    <source>
        <strain evidence="1 2">DSM 22758</strain>
    </source>
</reference>
<dbReference type="AlphaFoldDB" id="A0A2L0IB78"/>
<proteinExistence type="predicted"/>
<dbReference type="Proteomes" id="UP000238365">
    <property type="component" value="Chromosome"/>
</dbReference>
<protein>
    <submittedName>
        <fullName evidence="1">GNAT family N-acetyltransferase</fullName>
    </submittedName>
</protein>
<keyword evidence="1" id="KW-0808">Transferase</keyword>
<sequence length="378" mass="42876">MSLSFLASLNAVSAADWDSLLPDNQPFLRHAFLSALEESSSVGAESGWQPAHLAWFEQGQLRAALPGYSKSHSWGEYVFDHSWADACRRAGIRYYPKWLGAVPFSPVSGPRLLGDTQALTALLEALPESLARHGFSGAHINFTDARADALLATQPGWLERLGCQYHWHNPGYRDFQDFLDTLMSRKRKQIRKERAQVAENGITFHGFSGGELSEAQWDFVYTCYANTYAVRGQLPYLTRDFFSLLAERMPAAIHVVFAQREAQPVAMAFSLLSEDTLYGRYWGCLAEFDRLHFETCFWQGMEFAIARGLRRFDAGAQGEHKLVRGFEPTLTRSWHTLRHEGLQQAVADFLQQEREGVRAWAEEARESLPYRRGEQSAQ</sequence>
<dbReference type="KEGG" id="pgz:C2E15_01130"/>
<keyword evidence="2" id="KW-1185">Reference proteome</keyword>
<dbReference type="PANTHER" id="PTHR47017:SF1">
    <property type="entry name" value="ACYL-COA"/>
    <property type="match status" value="1"/>
</dbReference>
<dbReference type="SUPFAM" id="SSF55729">
    <property type="entry name" value="Acyl-CoA N-acyltransferases (Nat)"/>
    <property type="match status" value="1"/>
</dbReference>
<name>A0A2L0IB78_9GAMM</name>